<name>A0ABQ3Q7B7_9ACTN</name>
<organism evidence="1 2">
    <name type="scientific">Streptomyces daghestanicus</name>
    <dbReference type="NCBI Taxonomy" id="66885"/>
    <lineage>
        <taxon>Bacteria</taxon>
        <taxon>Bacillati</taxon>
        <taxon>Actinomycetota</taxon>
        <taxon>Actinomycetes</taxon>
        <taxon>Kitasatosporales</taxon>
        <taxon>Streptomycetaceae</taxon>
        <taxon>Streptomyces</taxon>
    </lineage>
</organism>
<reference evidence="1" key="1">
    <citation type="submission" date="2024-05" db="EMBL/GenBank/DDBJ databases">
        <title>Whole genome shotgun sequence of Streptomyces daghestanicus NBRC 12762.</title>
        <authorList>
            <person name="Komaki H."/>
            <person name="Tamura T."/>
        </authorList>
    </citation>
    <scope>NUCLEOTIDE SEQUENCE</scope>
    <source>
        <strain evidence="1">NBRC 12762</strain>
    </source>
</reference>
<gene>
    <name evidence="1" type="ORF">Sdagh_49090</name>
</gene>
<keyword evidence="2" id="KW-1185">Reference proteome</keyword>
<accession>A0ABQ3Q7B7</accession>
<protein>
    <submittedName>
        <fullName evidence="1">Uncharacterized protein</fullName>
    </submittedName>
</protein>
<comment type="caution">
    <text evidence="1">The sequence shown here is derived from an EMBL/GenBank/DDBJ whole genome shotgun (WGS) entry which is preliminary data.</text>
</comment>
<sequence>MVASRLRDPDRPCVLPGDSSWLQEVRYLEEGVLRVVARAAAVATDRFDGDRVVLSVGVLEGAACVIGRLADEMEEPADGEGQGEGEGIRVLFLPGWELDYLWQVLAAFRRAQAGEPEAADLRELLEDLGYGLDRTVEQITEDLQRVAAMLMLDIPAVRMLTAAALHPLGLPPGHTGPPPDADAVREAYEQVRAGWAAAGVR</sequence>
<dbReference type="Proteomes" id="UP001052655">
    <property type="component" value="Unassembled WGS sequence"/>
</dbReference>
<proteinExistence type="predicted"/>
<dbReference type="EMBL" id="BNDX01000013">
    <property type="protein sequence ID" value="GHI33179.1"/>
    <property type="molecule type" value="Genomic_DNA"/>
</dbReference>
<evidence type="ECO:0000313" key="2">
    <source>
        <dbReference type="Proteomes" id="UP001052655"/>
    </source>
</evidence>
<evidence type="ECO:0000313" key="1">
    <source>
        <dbReference type="EMBL" id="GHI33179.1"/>
    </source>
</evidence>